<feature type="transmembrane region" description="Helical" evidence="2">
    <location>
        <begin position="413"/>
        <end position="432"/>
    </location>
</feature>
<evidence type="ECO:0000313" key="3">
    <source>
        <dbReference type="EMBL" id="NMO13413.1"/>
    </source>
</evidence>
<feature type="transmembrane region" description="Helical" evidence="2">
    <location>
        <begin position="1454"/>
        <end position="1473"/>
    </location>
</feature>
<comment type="caution">
    <text evidence="3">The sequence shown here is derived from an EMBL/GenBank/DDBJ whole genome shotgun (WGS) entry which is preliminary data.</text>
</comment>
<evidence type="ECO:0000313" key="4">
    <source>
        <dbReference type="Proteomes" id="UP000518300"/>
    </source>
</evidence>
<feature type="transmembrane region" description="Helical" evidence="2">
    <location>
        <begin position="802"/>
        <end position="818"/>
    </location>
</feature>
<keyword evidence="4" id="KW-1185">Reference proteome</keyword>
<feature type="transmembrane region" description="Helical" evidence="2">
    <location>
        <begin position="948"/>
        <end position="968"/>
    </location>
</feature>
<feature type="transmembrane region" description="Helical" evidence="2">
    <location>
        <begin position="1091"/>
        <end position="1108"/>
    </location>
</feature>
<evidence type="ECO:0000256" key="1">
    <source>
        <dbReference type="SAM" id="MobiDB-lite"/>
    </source>
</evidence>
<feature type="transmembrane region" description="Helical" evidence="2">
    <location>
        <begin position="1824"/>
        <end position="1844"/>
    </location>
</feature>
<dbReference type="RefSeq" id="WP_169342645.1">
    <property type="nucleotide sequence ID" value="NZ_JABJTR010000052.1"/>
</dbReference>
<protein>
    <submittedName>
        <fullName evidence="3">Uncharacterized protein</fullName>
    </submittedName>
</protein>
<feature type="transmembrane region" description="Helical" evidence="2">
    <location>
        <begin position="1697"/>
        <end position="1715"/>
    </location>
</feature>
<feature type="transmembrane region" description="Helical" evidence="2">
    <location>
        <begin position="1067"/>
        <end position="1084"/>
    </location>
</feature>
<dbReference type="EMBL" id="JABBJJ010000002">
    <property type="protein sequence ID" value="NMO13413.1"/>
    <property type="molecule type" value="Genomic_DNA"/>
</dbReference>
<feature type="region of interest" description="Disordered" evidence="1">
    <location>
        <begin position="134"/>
        <end position="188"/>
    </location>
</feature>
<feature type="transmembrane region" description="Helical" evidence="2">
    <location>
        <begin position="1586"/>
        <end position="1605"/>
    </location>
</feature>
<feature type="transmembrane region" description="Helical" evidence="2">
    <location>
        <begin position="438"/>
        <end position="454"/>
    </location>
</feature>
<feature type="transmembrane region" description="Helical" evidence="2">
    <location>
        <begin position="681"/>
        <end position="699"/>
    </location>
</feature>
<evidence type="ECO:0000256" key="2">
    <source>
        <dbReference type="SAM" id="Phobius"/>
    </source>
</evidence>
<feature type="transmembrane region" description="Helical" evidence="2">
    <location>
        <begin position="287"/>
        <end position="305"/>
    </location>
</feature>
<feature type="transmembrane region" description="Helical" evidence="2">
    <location>
        <begin position="466"/>
        <end position="487"/>
    </location>
</feature>
<feature type="transmembrane region" description="Helical" evidence="2">
    <location>
        <begin position="350"/>
        <end position="369"/>
    </location>
</feature>
<feature type="transmembrane region" description="Helical" evidence="2">
    <location>
        <begin position="1800"/>
        <end position="1819"/>
    </location>
</feature>
<sequence length="1892" mass="195508">MEAELAHVHFLLDELKRWDTSEVPRNVARFISERYERQARILLAVLTETPPEAVGQVAAGVAEASSGAVGQGPAVRAETSTEVAETAPAGEVAASFSAPSMMGASAVALGPVTPAGAPGAFDAKGEDAVGATPVGATVSEPVTAAESAASTRGADERNVHARAEDAATARAVEGSETHAPNEAAGGTRAQAGEIPAQAHASQAADEEGKEDAWPAAYRTAAHGSGAGSEAQADAARGPGLPWPETSLPENPAEPYAEPPAPRSLTARLVEETSTWNRVWRPFLYESIMWFVGAFLILSGTLYFVFESWAGMSSSVRSLTVFGMTAGSAAGFSIWGAYLARREALRNPGNILGLIGAAVAPLAGIALGPFDFGEALQLGGVGPVLLVPALLVWSGVAAVLVRKPAEAFDAPSRPFVQAGLAAATLMMGLAPLAAKLGGLAPWLNVLPCVLFYVLSTRPIAEPRKGIALVFAVAAPLYLLALYSVRLHVALVGVDLEPSPGTYAPFVAFLLATALRFRALPPERATDSLALGVASLQVVCLITAATAPAPGFFFTAAILTWTMVTLARGNVARLPWVYGAYVGAYFSYGSSAQLIPGAVRLFIDRLKARLGYPVNEALPLQFGALTALPFVTAGAVLAVWRLWRGERTGNARDIALAEVLLRATAVASPLFALHGMAGPDARPAFWSALGLAVVCLAVGLLVERFYLTVVGAVLVMFLPFHAASLLGSEAASVVSGVLGLLLAGVCLLCTARTRWLLASAVGVLSTVGFLMGIFGHGSAMAVTGVALCGAAALVTAWALQSPPAMAYAAFLAAALLPRLASEVALAWVAPALALVALGLALLGQRGGLVRLLGVPAVFYALLALPWGVLATTPGLGLVILTAAASVAVTSRTFRFVRPLAVVIAALALLPDSGTYYSPWGGWMSPALSMALFVLWSLGTSVTAARWGRSASTTTAGVVALLFPLITAVVGGSRQYGVLMLGAALAALLTARALPAGLSVAVAALYATVGVSSFGPVALLALAAALSVLAVLEEVPAVLRTGAGGGRFAMVATLSAAIVLGIAVAEWDDAGLPLLLAGTVLLPLLWTRANRQPFFASLMVPYSLVGIAMAGGRPPAWVNALPLVALAVVRAVEHFPAVASLLLRSSEEKPRHALSSWMQGALAGASALMLMVVWRAPTPLYFLAAALVLMPGPQPFLRVCGSALLLLFVPQARPIVTGLLLALALAEHHRPAALWAFFRCPPDKHLRFASVSAALVLATLPVLDVPSTDRLAGLAAVLAAAAFLLSRRWLLTPAVWALALAPAGLDRGMFFRDGSFAPGLAVIAVALGAALLSAACQSGRVQRALSAAFARVLPELDGTWSEPLWAGSAGALGLLLTGWLLDSGVGSLPLPVAVGAALTSAVLMVARERWMANVATVLLGASLIAAVPPLWAPAVVSGTGLVLCLVGFALDARGVRVGAALHHGGWVLALLSLAGLRDLRHAGTPLCILFGLGSAWTVVLRRRGREVVGWLASLAAVHGWLMHLGAVYSSGRGSEFILPYFGAASALLATLALFVAGEKLRRGVGHGFTVVALTEVLLGLSLLGATEGALREALVASVSLAVLLFALVRRAAGEGDERSAFLAQAVLALGYLSVRLLGMGAHPDVADSLAALVGGALFTGLYFFVQREGSGLEAFRRPALVGAFLFPLAGLLSAPWGEPLQVAALLVGHAAHFSALGTHPARRSVASLAAVVAFNAALLLVWQGTGAGEPQYYVIPAGLSLLALLRVFRDSIEEHTYARLRAVAVTGIYVAGAWKPLMFSDGGSMLLCVVLCVVGVGFGIALRIRSYVYLGTAFLVTCIAANLVRFGMRDHRIAAASLFMLGLLVIGSMVMLSAHRAALLQRYARVREMLSTWEG</sequence>
<feature type="transmembrane region" description="Helical" evidence="2">
    <location>
        <begin position="1201"/>
        <end position="1223"/>
    </location>
</feature>
<feature type="transmembrane region" description="Helical" evidence="2">
    <location>
        <begin position="824"/>
        <end position="842"/>
    </location>
</feature>
<organism evidence="3 4">
    <name type="scientific">Pyxidicoccus fallax</name>
    <dbReference type="NCBI Taxonomy" id="394095"/>
    <lineage>
        <taxon>Bacteria</taxon>
        <taxon>Pseudomonadati</taxon>
        <taxon>Myxococcota</taxon>
        <taxon>Myxococcia</taxon>
        <taxon>Myxococcales</taxon>
        <taxon>Cystobacterineae</taxon>
        <taxon>Myxococcaceae</taxon>
        <taxon>Pyxidicoccus</taxon>
    </lineage>
</organism>
<feature type="transmembrane region" description="Helical" evidence="2">
    <location>
        <begin position="1479"/>
        <end position="1497"/>
    </location>
</feature>
<gene>
    <name evidence="3" type="ORF">HG543_00815</name>
</gene>
<proteinExistence type="predicted"/>
<feature type="transmembrane region" description="Helical" evidence="2">
    <location>
        <begin position="854"/>
        <end position="878"/>
    </location>
</feature>
<feature type="transmembrane region" description="Helical" evidence="2">
    <location>
        <begin position="1722"/>
        <end position="1741"/>
    </location>
</feature>
<feature type="transmembrane region" description="Helical" evidence="2">
    <location>
        <begin position="1177"/>
        <end position="1194"/>
    </location>
</feature>
<feature type="region of interest" description="Disordered" evidence="1">
    <location>
        <begin position="220"/>
        <end position="259"/>
    </location>
</feature>
<feature type="compositionally biased region" description="Basic and acidic residues" evidence="1">
    <location>
        <begin position="153"/>
        <end position="167"/>
    </location>
</feature>
<feature type="transmembrane region" description="Helical" evidence="2">
    <location>
        <begin position="919"/>
        <end position="936"/>
    </location>
</feature>
<dbReference type="Proteomes" id="UP000518300">
    <property type="component" value="Unassembled WGS sequence"/>
</dbReference>
<feature type="transmembrane region" description="Helical" evidence="2">
    <location>
        <begin position="1533"/>
        <end position="1553"/>
    </location>
</feature>
<accession>A0A848L9R5</accession>
<feature type="transmembrane region" description="Helical" evidence="2">
    <location>
        <begin position="1313"/>
        <end position="1333"/>
    </location>
</feature>
<feature type="transmembrane region" description="Helical" evidence="2">
    <location>
        <begin position="1041"/>
        <end position="1061"/>
    </location>
</feature>
<keyword evidence="2" id="KW-0812">Transmembrane</keyword>
<feature type="transmembrane region" description="Helical" evidence="2">
    <location>
        <begin position="704"/>
        <end position="722"/>
    </location>
</feature>
<feature type="transmembrane region" description="Helical" evidence="2">
    <location>
        <begin position="621"/>
        <end position="641"/>
    </location>
</feature>
<feature type="transmembrane region" description="Helical" evidence="2">
    <location>
        <begin position="1243"/>
        <end position="1261"/>
    </location>
</feature>
<feature type="transmembrane region" description="Helical" evidence="2">
    <location>
        <begin position="1010"/>
        <end position="1029"/>
    </location>
</feature>
<feature type="transmembrane region" description="Helical" evidence="2">
    <location>
        <begin position="1645"/>
        <end position="1662"/>
    </location>
</feature>
<feature type="transmembrane region" description="Helical" evidence="2">
    <location>
        <begin position="1747"/>
        <end position="1765"/>
    </location>
</feature>
<feature type="transmembrane region" description="Helical" evidence="2">
    <location>
        <begin position="1674"/>
        <end position="1691"/>
    </location>
</feature>
<feature type="transmembrane region" description="Helical" evidence="2">
    <location>
        <begin position="1504"/>
        <end position="1527"/>
    </location>
</feature>
<feature type="transmembrane region" description="Helical" evidence="2">
    <location>
        <begin position="381"/>
        <end position="401"/>
    </location>
</feature>
<feature type="transmembrane region" description="Helical" evidence="2">
    <location>
        <begin position="1407"/>
        <end position="1424"/>
    </location>
</feature>
<feature type="transmembrane region" description="Helical" evidence="2">
    <location>
        <begin position="1268"/>
        <end position="1287"/>
    </location>
</feature>
<keyword evidence="2" id="KW-1133">Transmembrane helix</keyword>
<feature type="transmembrane region" description="Helical" evidence="2">
    <location>
        <begin position="728"/>
        <end position="746"/>
    </location>
</feature>
<feature type="transmembrane region" description="Helical" evidence="2">
    <location>
        <begin position="1617"/>
        <end position="1639"/>
    </location>
</feature>
<feature type="transmembrane region" description="Helical" evidence="2">
    <location>
        <begin position="1777"/>
        <end position="1794"/>
    </location>
</feature>
<feature type="transmembrane region" description="Helical" evidence="2">
    <location>
        <begin position="1850"/>
        <end position="1869"/>
    </location>
</feature>
<feature type="transmembrane region" description="Helical" evidence="2">
    <location>
        <begin position="576"/>
        <end position="601"/>
    </location>
</feature>
<feature type="transmembrane region" description="Helical" evidence="2">
    <location>
        <begin position="753"/>
        <end position="772"/>
    </location>
</feature>
<keyword evidence="2" id="KW-0472">Membrane</keyword>
<reference evidence="3 4" key="1">
    <citation type="submission" date="2020-04" db="EMBL/GenBank/DDBJ databases">
        <title>Draft genome of Pyxidicoccus fallax type strain.</title>
        <authorList>
            <person name="Whitworth D.E."/>
        </authorList>
    </citation>
    <scope>NUCLEOTIDE SEQUENCE [LARGE SCALE GENOMIC DNA]</scope>
    <source>
        <strain evidence="3 4">DSM 14698</strain>
    </source>
</reference>
<feature type="transmembrane region" description="Helical" evidence="2">
    <location>
        <begin position="653"/>
        <end position="675"/>
    </location>
</feature>
<feature type="transmembrane region" description="Helical" evidence="2">
    <location>
        <begin position="1430"/>
        <end position="1447"/>
    </location>
</feature>
<name>A0A848L9R5_9BACT</name>
<feature type="transmembrane region" description="Helical" evidence="2">
    <location>
        <begin position="890"/>
        <end position="907"/>
    </location>
</feature>
<feature type="transmembrane region" description="Helical" evidence="2">
    <location>
        <begin position="317"/>
        <end position="338"/>
    </location>
</feature>
<feature type="transmembrane region" description="Helical" evidence="2">
    <location>
        <begin position="1560"/>
        <end position="1580"/>
    </location>
</feature>